<evidence type="ECO:0000313" key="3">
    <source>
        <dbReference type="Proteomes" id="UP000663865"/>
    </source>
</evidence>
<reference evidence="2" key="1">
    <citation type="submission" date="2021-02" db="EMBL/GenBank/DDBJ databases">
        <authorList>
            <person name="Nowell W R."/>
        </authorList>
    </citation>
    <scope>NUCLEOTIDE SEQUENCE</scope>
</reference>
<name>A0A818BEM9_9BILA</name>
<feature type="region of interest" description="Disordered" evidence="1">
    <location>
        <begin position="1"/>
        <end position="51"/>
    </location>
</feature>
<gene>
    <name evidence="2" type="ORF">KIK155_LOCUS9462</name>
</gene>
<accession>A0A818BEM9</accession>
<dbReference type="EMBL" id="CAJNYV010001338">
    <property type="protein sequence ID" value="CAF3415770.1"/>
    <property type="molecule type" value="Genomic_DNA"/>
</dbReference>
<protein>
    <recommendedName>
        <fullName evidence="4">Transposase</fullName>
    </recommendedName>
</protein>
<dbReference type="Pfam" id="PF02992">
    <property type="entry name" value="Transposase_21"/>
    <property type="match status" value="1"/>
</dbReference>
<comment type="caution">
    <text evidence="2">The sequence shown here is derived from an EMBL/GenBank/DDBJ whole genome shotgun (WGS) entry which is preliminary data.</text>
</comment>
<evidence type="ECO:0008006" key="4">
    <source>
        <dbReference type="Google" id="ProtNLM"/>
    </source>
</evidence>
<sequence>MVKGICKTDSNFDDDSKEHVYDEQSDEDSINDETTDNDNKEDELVDNDDEEDELFGHDEDYENRNFTQNEIAMALSLLKLRHSLTSSCITNFCKLLKLLRVQNSPSDFRHVRSLICSPYTSTIFGDALITCPSCHQISTDTNRCSTTKDCMNKDKFLSNPTVNHVLRIEPQIQSILERNYLIKPTKDENSIHDMIDASFYRKLFNNETGFAITLLMNSDGAVVKSISRSIWITTFVINELPTSVRFKRENVIIGMVSLGSVKPNKTEMQLFLKKLVKELVHLEQNGLQYTPISSPIYTDQTIRVFVIASTCDKPAASLLINHTEAGGYYGCIHCKIIGENVKVGGGNARVFLNANNDEIELRSNGTYDAAIALLERPTTKQKRASITSVNDGLYGLRGSCAFRALKYFDVYQSFMSDTLHTLYEGAMVTNRI</sequence>
<organism evidence="2 3">
    <name type="scientific">Rotaria socialis</name>
    <dbReference type="NCBI Taxonomy" id="392032"/>
    <lineage>
        <taxon>Eukaryota</taxon>
        <taxon>Metazoa</taxon>
        <taxon>Spiralia</taxon>
        <taxon>Gnathifera</taxon>
        <taxon>Rotifera</taxon>
        <taxon>Eurotatoria</taxon>
        <taxon>Bdelloidea</taxon>
        <taxon>Philodinida</taxon>
        <taxon>Philodinidae</taxon>
        <taxon>Rotaria</taxon>
    </lineage>
</organism>
<dbReference type="Proteomes" id="UP000663865">
    <property type="component" value="Unassembled WGS sequence"/>
</dbReference>
<feature type="compositionally biased region" description="Acidic residues" evidence="1">
    <location>
        <begin position="23"/>
        <end position="51"/>
    </location>
</feature>
<evidence type="ECO:0000313" key="2">
    <source>
        <dbReference type="EMBL" id="CAF3415770.1"/>
    </source>
</evidence>
<proteinExistence type="predicted"/>
<dbReference type="InterPro" id="IPR004242">
    <property type="entry name" value="Transposase_21"/>
</dbReference>
<dbReference type="AlphaFoldDB" id="A0A818BEM9"/>
<evidence type="ECO:0000256" key="1">
    <source>
        <dbReference type="SAM" id="MobiDB-lite"/>
    </source>
</evidence>